<dbReference type="InterPro" id="IPR017853">
    <property type="entry name" value="GH"/>
</dbReference>
<reference evidence="2" key="1">
    <citation type="journal article" date="2023" name="Insect Mol. Biol.">
        <title>Genome sequencing provides insights into the evolution of gene families encoding plant cell wall-degrading enzymes in longhorned beetles.</title>
        <authorList>
            <person name="Shin N.R."/>
            <person name="Okamura Y."/>
            <person name="Kirsch R."/>
            <person name="Pauchet Y."/>
        </authorList>
    </citation>
    <scope>NUCLEOTIDE SEQUENCE</scope>
    <source>
        <strain evidence="2">RBIC_L_NR</strain>
    </source>
</reference>
<dbReference type="SUPFAM" id="SSF51445">
    <property type="entry name" value="(Trans)glycosidases"/>
    <property type="match status" value="1"/>
</dbReference>
<organism evidence="2 3">
    <name type="scientific">Rhamnusium bicolor</name>
    <dbReference type="NCBI Taxonomy" id="1586634"/>
    <lineage>
        <taxon>Eukaryota</taxon>
        <taxon>Metazoa</taxon>
        <taxon>Ecdysozoa</taxon>
        <taxon>Arthropoda</taxon>
        <taxon>Hexapoda</taxon>
        <taxon>Insecta</taxon>
        <taxon>Pterygota</taxon>
        <taxon>Neoptera</taxon>
        <taxon>Endopterygota</taxon>
        <taxon>Coleoptera</taxon>
        <taxon>Polyphaga</taxon>
        <taxon>Cucujiformia</taxon>
        <taxon>Chrysomeloidea</taxon>
        <taxon>Cerambycidae</taxon>
        <taxon>Lepturinae</taxon>
        <taxon>Rhagiini</taxon>
        <taxon>Rhamnusium</taxon>
    </lineage>
</organism>
<keyword evidence="3" id="KW-1185">Reference proteome</keyword>
<comment type="caution">
    <text evidence="2">The sequence shown here is derived from an EMBL/GenBank/DDBJ whole genome shotgun (WGS) entry which is preliminary data.</text>
</comment>
<evidence type="ECO:0000313" key="2">
    <source>
        <dbReference type="EMBL" id="KAJ8948615.1"/>
    </source>
</evidence>
<dbReference type="InterPro" id="IPR006048">
    <property type="entry name" value="A-amylase/branching_C"/>
</dbReference>
<evidence type="ECO:0000259" key="1">
    <source>
        <dbReference type="Pfam" id="PF02806"/>
    </source>
</evidence>
<dbReference type="Proteomes" id="UP001162156">
    <property type="component" value="Unassembled WGS sequence"/>
</dbReference>
<evidence type="ECO:0000313" key="3">
    <source>
        <dbReference type="Proteomes" id="UP001162156"/>
    </source>
</evidence>
<dbReference type="PANTHER" id="PTHR43651:SF3">
    <property type="entry name" value="1,4-ALPHA-GLUCAN-BRANCHING ENZYME"/>
    <property type="match status" value="1"/>
</dbReference>
<dbReference type="Gene3D" id="3.20.20.80">
    <property type="entry name" value="Glycosidases"/>
    <property type="match status" value="1"/>
</dbReference>
<dbReference type="Gene3D" id="2.60.40.1180">
    <property type="entry name" value="Golgi alpha-mannosidase II"/>
    <property type="match status" value="1"/>
</dbReference>
<dbReference type="AlphaFoldDB" id="A0AAV8YBR0"/>
<dbReference type="GO" id="GO:0005978">
    <property type="term" value="P:glycogen biosynthetic process"/>
    <property type="evidence" value="ECO:0007669"/>
    <property type="project" value="TreeGrafter"/>
</dbReference>
<dbReference type="SUPFAM" id="SSF51011">
    <property type="entry name" value="Glycosyl hydrolase domain"/>
    <property type="match status" value="1"/>
</dbReference>
<proteinExistence type="predicted"/>
<dbReference type="FunFam" id="2.60.40.1180:FF:000003">
    <property type="entry name" value="1,4-alpha-glucan-branching enzyme, chloroplastic/amyloplastic"/>
    <property type="match status" value="1"/>
</dbReference>
<dbReference type="GO" id="GO:0005737">
    <property type="term" value="C:cytoplasm"/>
    <property type="evidence" value="ECO:0007669"/>
    <property type="project" value="TreeGrafter"/>
</dbReference>
<feature type="domain" description="Alpha-amylase/branching enzyme C-terminal all beta" evidence="1">
    <location>
        <begin position="120"/>
        <end position="202"/>
    </location>
</feature>
<dbReference type="GO" id="GO:0043169">
    <property type="term" value="F:cation binding"/>
    <property type="evidence" value="ECO:0007669"/>
    <property type="project" value="InterPro"/>
</dbReference>
<name>A0AAV8YBR0_9CUCU</name>
<sequence length="208" mass="24094">MYIPIGGVCRLMDKEMYTHMSTVSDPSSIIDRGIALHKLIRFITHSLGGEAYLNFMGNEFGHPEWLDFPRAGNNTSYHYARRQWHLVDDDVLKYKYLNAWDSAMNNTESKYGWLSSDPAYVSMKHEGDKIIAFERAGLLFIFNFHPVKSFADYRIGIWEAGEYHIVLCSDDKEFGGYNRIDKSINFVTVPEGYSGRRNYVQVILFSYL</sequence>
<accession>A0AAV8YBR0</accession>
<protein>
    <recommendedName>
        <fullName evidence="1">Alpha-amylase/branching enzyme C-terminal all beta domain-containing protein</fullName>
    </recommendedName>
</protein>
<dbReference type="PANTHER" id="PTHR43651">
    <property type="entry name" value="1,4-ALPHA-GLUCAN-BRANCHING ENZYME"/>
    <property type="match status" value="1"/>
</dbReference>
<dbReference type="EMBL" id="JANEYF010002289">
    <property type="protein sequence ID" value="KAJ8948615.1"/>
    <property type="molecule type" value="Genomic_DNA"/>
</dbReference>
<gene>
    <name evidence="2" type="ORF">NQ314_008378</name>
</gene>
<dbReference type="GO" id="GO:0003844">
    <property type="term" value="F:1,4-alpha-glucan branching enzyme activity"/>
    <property type="evidence" value="ECO:0007669"/>
    <property type="project" value="TreeGrafter"/>
</dbReference>
<dbReference type="InterPro" id="IPR013780">
    <property type="entry name" value="Glyco_hydro_b"/>
</dbReference>
<dbReference type="Pfam" id="PF02806">
    <property type="entry name" value="Alpha-amylase_C"/>
    <property type="match status" value="1"/>
</dbReference>